<evidence type="ECO:0000256" key="7">
    <source>
        <dbReference type="ARBA" id="ARBA00023136"/>
    </source>
</evidence>
<dbReference type="Pfam" id="PF00528">
    <property type="entry name" value="BPD_transp_1"/>
    <property type="match status" value="1"/>
</dbReference>
<comment type="similarity">
    <text evidence="8">Belongs to the binding-protein-dependent transport system permease family.</text>
</comment>
<feature type="transmembrane region" description="Helical" evidence="8">
    <location>
        <begin position="179"/>
        <end position="201"/>
    </location>
</feature>
<name>A0A2V3U304_9HYPH</name>
<dbReference type="CDD" id="cd06261">
    <property type="entry name" value="TM_PBP2"/>
    <property type="match status" value="1"/>
</dbReference>
<evidence type="ECO:0000313" key="10">
    <source>
        <dbReference type="Proteomes" id="UP000248021"/>
    </source>
</evidence>
<dbReference type="AlphaFoldDB" id="A0A2V3U304"/>
<evidence type="ECO:0000256" key="2">
    <source>
        <dbReference type="ARBA" id="ARBA00022448"/>
    </source>
</evidence>
<evidence type="ECO:0000313" key="9">
    <source>
        <dbReference type="EMBL" id="PXW56613.1"/>
    </source>
</evidence>
<keyword evidence="10" id="KW-1185">Reference proteome</keyword>
<dbReference type="SUPFAM" id="SSF161098">
    <property type="entry name" value="MetI-like"/>
    <property type="match status" value="1"/>
</dbReference>
<feature type="transmembrane region" description="Helical" evidence="8">
    <location>
        <begin position="73"/>
        <end position="93"/>
    </location>
</feature>
<protein>
    <submittedName>
        <fullName evidence="9">Putative spermidine/putrescine transport system permease protein</fullName>
    </submittedName>
</protein>
<evidence type="ECO:0000256" key="3">
    <source>
        <dbReference type="ARBA" id="ARBA00022475"/>
    </source>
</evidence>
<dbReference type="Proteomes" id="UP000248021">
    <property type="component" value="Unassembled WGS sequence"/>
</dbReference>
<keyword evidence="6 8" id="KW-1133">Transmembrane helix</keyword>
<dbReference type="RefSeq" id="WP_110376326.1">
    <property type="nucleotide sequence ID" value="NZ_CAKNFM010000006.1"/>
</dbReference>
<sequence length="263" mass="28243">MTIDLKSPFGALLLALTIIAFCYLLLPILVIVVAPLGSTGYLSFPPQSLTLKWYQAALNDTRYVGSFLTSLKVATITAIVSTVIGILAAHGLTRYEFRGRKFIEALFLSPLILPTLVLAVGLSIFFSRTGLLTGTARLAASHVIVCTPYVIRVSLPVFQRFDRTLEEAAQNLGATPLQSFLMVLLPVVRPAIIAGAVMAFITSFDEVVLALFLAEPSAPTLPVTIYSAVQLGFDPSVAAVSGLLVLLTMALMVIYHIFGAVRD</sequence>
<dbReference type="InterPro" id="IPR000515">
    <property type="entry name" value="MetI-like"/>
</dbReference>
<dbReference type="GO" id="GO:0055085">
    <property type="term" value="P:transmembrane transport"/>
    <property type="evidence" value="ECO:0007669"/>
    <property type="project" value="InterPro"/>
</dbReference>
<evidence type="ECO:0000256" key="5">
    <source>
        <dbReference type="ARBA" id="ARBA00022692"/>
    </source>
</evidence>
<evidence type="ECO:0000256" key="4">
    <source>
        <dbReference type="ARBA" id="ARBA00022519"/>
    </source>
</evidence>
<comment type="caution">
    <text evidence="9">The sequence shown here is derived from an EMBL/GenBank/DDBJ whole genome shotgun (WGS) entry which is preliminary data.</text>
</comment>
<dbReference type="Gene3D" id="1.10.3720.10">
    <property type="entry name" value="MetI-like"/>
    <property type="match status" value="1"/>
</dbReference>
<dbReference type="OrthoDB" id="9815533at2"/>
<dbReference type="PROSITE" id="PS50928">
    <property type="entry name" value="ABC_TM1"/>
    <property type="match status" value="1"/>
</dbReference>
<gene>
    <name evidence="9" type="ORF">C7450_108366</name>
</gene>
<evidence type="ECO:0000256" key="1">
    <source>
        <dbReference type="ARBA" id="ARBA00004429"/>
    </source>
</evidence>
<evidence type="ECO:0000256" key="8">
    <source>
        <dbReference type="RuleBase" id="RU363032"/>
    </source>
</evidence>
<keyword evidence="3" id="KW-1003">Cell membrane</keyword>
<evidence type="ECO:0000256" key="6">
    <source>
        <dbReference type="ARBA" id="ARBA00022989"/>
    </source>
</evidence>
<feature type="transmembrane region" description="Helical" evidence="8">
    <location>
        <begin position="138"/>
        <end position="158"/>
    </location>
</feature>
<feature type="transmembrane region" description="Helical" evidence="8">
    <location>
        <begin position="12"/>
        <end position="36"/>
    </location>
</feature>
<keyword evidence="5 8" id="KW-0812">Transmembrane</keyword>
<organism evidence="9 10">
    <name type="scientific">Chelatococcus asaccharovorans</name>
    <dbReference type="NCBI Taxonomy" id="28210"/>
    <lineage>
        <taxon>Bacteria</taxon>
        <taxon>Pseudomonadati</taxon>
        <taxon>Pseudomonadota</taxon>
        <taxon>Alphaproteobacteria</taxon>
        <taxon>Hyphomicrobiales</taxon>
        <taxon>Chelatococcaceae</taxon>
        <taxon>Chelatococcus</taxon>
    </lineage>
</organism>
<dbReference type="PANTHER" id="PTHR43357:SF4">
    <property type="entry name" value="INNER MEMBRANE ABC TRANSPORTER PERMEASE PROTEIN YDCV"/>
    <property type="match status" value="1"/>
</dbReference>
<dbReference type="EMBL" id="QJJK01000008">
    <property type="protein sequence ID" value="PXW56613.1"/>
    <property type="molecule type" value="Genomic_DNA"/>
</dbReference>
<reference evidence="9 10" key="1">
    <citation type="submission" date="2018-05" db="EMBL/GenBank/DDBJ databases">
        <title>Genomic Encyclopedia of Type Strains, Phase IV (KMG-IV): sequencing the most valuable type-strain genomes for metagenomic binning, comparative biology and taxonomic classification.</title>
        <authorList>
            <person name="Goeker M."/>
        </authorList>
    </citation>
    <scope>NUCLEOTIDE SEQUENCE [LARGE SCALE GENOMIC DNA]</scope>
    <source>
        <strain evidence="9 10">DSM 6462</strain>
    </source>
</reference>
<feature type="transmembrane region" description="Helical" evidence="8">
    <location>
        <begin position="105"/>
        <end position="126"/>
    </location>
</feature>
<feature type="transmembrane region" description="Helical" evidence="8">
    <location>
        <begin position="236"/>
        <end position="258"/>
    </location>
</feature>
<keyword evidence="2 8" id="KW-0813">Transport</keyword>
<keyword evidence="7 8" id="KW-0472">Membrane</keyword>
<keyword evidence="4" id="KW-0997">Cell inner membrane</keyword>
<proteinExistence type="inferred from homology"/>
<dbReference type="InterPro" id="IPR035906">
    <property type="entry name" value="MetI-like_sf"/>
</dbReference>
<accession>A0A2V3U304</accession>
<comment type="subcellular location">
    <subcellularLocation>
        <location evidence="1">Cell inner membrane</location>
        <topology evidence="1">Multi-pass membrane protein</topology>
    </subcellularLocation>
    <subcellularLocation>
        <location evidence="8">Cell membrane</location>
        <topology evidence="8">Multi-pass membrane protein</topology>
    </subcellularLocation>
</comment>
<dbReference type="PANTHER" id="PTHR43357">
    <property type="entry name" value="INNER MEMBRANE ABC TRANSPORTER PERMEASE PROTEIN YDCV"/>
    <property type="match status" value="1"/>
</dbReference>
<dbReference type="GO" id="GO:0005886">
    <property type="term" value="C:plasma membrane"/>
    <property type="evidence" value="ECO:0007669"/>
    <property type="project" value="UniProtKB-SubCell"/>
</dbReference>